<dbReference type="Proteomes" id="UP001268610">
    <property type="component" value="Unassembled WGS sequence"/>
</dbReference>
<accession>A0AAJ2H6W8</accession>
<evidence type="ECO:0000256" key="1">
    <source>
        <dbReference type="SAM" id="MobiDB-lite"/>
    </source>
</evidence>
<dbReference type="AlphaFoldDB" id="A0AAJ2H6W8"/>
<dbReference type="RefSeq" id="WP_310866674.1">
    <property type="nucleotide sequence ID" value="NZ_JAVLSF010001064.1"/>
</dbReference>
<gene>
    <name evidence="2" type="ORF">RJJ65_39655</name>
</gene>
<protein>
    <submittedName>
        <fullName evidence="2">Uncharacterized protein</fullName>
    </submittedName>
</protein>
<sequence length="68" mass="7447">AGLSRASVLLFEPERGRLNMSNGSFWYCAEEAKWHRLVILATMGHSRPSKDNDGDGIHETASGVNISC</sequence>
<reference evidence="2" key="1">
    <citation type="submission" date="2023-04" db="EMBL/GenBank/DDBJ databases">
        <title>Genomic characterization of faba bean (Vicia faba) microsymbionts in Mexican soils.</title>
        <authorList>
            <person name="Rivera Orduna F.N."/>
            <person name="Guevara-Luna J."/>
            <person name="Yan J."/>
            <person name="Arroyo-Herrera I."/>
            <person name="Li Y."/>
            <person name="Vasquez-Murrieta M.S."/>
            <person name="Wang E.T."/>
        </authorList>
    </citation>
    <scope>NUCLEOTIDE SEQUENCE</scope>
    <source>
        <strain evidence="2">CH26</strain>
    </source>
</reference>
<organism evidence="2 3">
    <name type="scientific">Rhizobium hidalgonense</name>
    <dbReference type="NCBI Taxonomy" id="1538159"/>
    <lineage>
        <taxon>Bacteria</taxon>
        <taxon>Pseudomonadati</taxon>
        <taxon>Pseudomonadota</taxon>
        <taxon>Alphaproteobacteria</taxon>
        <taxon>Hyphomicrobiales</taxon>
        <taxon>Rhizobiaceae</taxon>
        <taxon>Rhizobium/Agrobacterium group</taxon>
        <taxon>Rhizobium</taxon>
    </lineage>
</organism>
<feature type="region of interest" description="Disordered" evidence="1">
    <location>
        <begin position="47"/>
        <end position="68"/>
    </location>
</feature>
<feature type="non-terminal residue" evidence="2">
    <location>
        <position position="1"/>
    </location>
</feature>
<feature type="compositionally biased region" description="Basic and acidic residues" evidence="1">
    <location>
        <begin position="48"/>
        <end position="58"/>
    </location>
</feature>
<evidence type="ECO:0000313" key="2">
    <source>
        <dbReference type="EMBL" id="MDR9778663.1"/>
    </source>
</evidence>
<comment type="caution">
    <text evidence="2">The sequence shown here is derived from an EMBL/GenBank/DDBJ whole genome shotgun (WGS) entry which is preliminary data.</text>
</comment>
<evidence type="ECO:0000313" key="3">
    <source>
        <dbReference type="Proteomes" id="UP001268610"/>
    </source>
</evidence>
<dbReference type="EMBL" id="JAVLSF010001064">
    <property type="protein sequence ID" value="MDR9778663.1"/>
    <property type="molecule type" value="Genomic_DNA"/>
</dbReference>
<name>A0AAJ2H6W8_9HYPH</name>
<proteinExistence type="predicted"/>